<dbReference type="OrthoDB" id="5967898at2759"/>
<dbReference type="PANTHER" id="PTHR26452">
    <property type="entry name" value="OLFACTORY RECEPTOR"/>
    <property type="match status" value="1"/>
</dbReference>
<evidence type="ECO:0000256" key="1">
    <source>
        <dbReference type="ARBA" id="ARBA00004651"/>
    </source>
</evidence>
<proteinExistence type="predicted"/>
<keyword evidence="5" id="KW-0675">Receptor</keyword>
<dbReference type="Proteomes" id="UP000228934">
    <property type="component" value="Unassembled WGS sequence"/>
</dbReference>
<evidence type="ECO:0000256" key="4">
    <source>
        <dbReference type="ARBA" id="ARBA00023040"/>
    </source>
</evidence>
<dbReference type="GO" id="GO:0005886">
    <property type="term" value="C:plasma membrane"/>
    <property type="evidence" value="ECO:0007669"/>
    <property type="project" value="UniProtKB-SubCell"/>
</dbReference>
<evidence type="ECO:0008006" key="8">
    <source>
        <dbReference type="Google" id="ProtNLM"/>
    </source>
</evidence>
<dbReference type="GO" id="GO:0004930">
    <property type="term" value="F:G protein-coupled receptor activity"/>
    <property type="evidence" value="ECO:0007669"/>
    <property type="project" value="UniProtKB-KW"/>
</dbReference>
<dbReference type="Gene3D" id="1.20.1070.10">
    <property type="entry name" value="Rhodopsin 7-helix transmembrane proteins"/>
    <property type="match status" value="1"/>
</dbReference>
<evidence type="ECO:0000256" key="5">
    <source>
        <dbReference type="ARBA" id="ARBA00023170"/>
    </source>
</evidence>
<organism evidence="6 7">
    <name type="scientific">Aquarana catesbeiana</name>
    <name type="common">American bullfrog</name>
    <name type="synonym">Rana catesbeiana</name>
    <dbReference type="NCBI Taxonomy" id="8400"/>
    <lineage>
        <taxon>Eukaryota</taxon>
        <taxon>Metazoa</taxon>
        <taxon>Chordata</taxon>
        <taxon>Craniata</taxon>
        <taxon>Vertebrata</taxon>
        <taxon>Euteleostomi</taxon>
        <taxon>Amphibia</taxon>
        <taxon>Batrachia</taxon>
        <taxon>Anura</taxon>
        <taxon>Neobatrachia</taxon>
        <taxon>Ranoidea</taxon>
        <taxon>Ranidae</taxon>
        <taxon>Aquarana</taxon>
    </lineage>
</organism>
<keyword evidence="2" id="KW-1003">Cell membrane</keyword>
<dbReference type="SUPFAM" id="SSF81321">
    <property type="entry name" value="Family A G protein-coupled receptor-like"/>
    <property type="match status" value="1"/>
</dbReference>
<dbReference type="EMBL" id="KV955651">
    <property type="protein sequence ID" value="PIO16616.1"/>
    <property type="molecule type" value="Genomic_DNA"/>
</dbReference>
<dbReference type="AlphaFoldDB" id="A0A2G9QM37"/>
<evidence type="ECO:0000256" key="2">
    <source>
        <dbReference type="ARBA" id="ARBA00022475"/>
    </source>
</evidence>
<evidence type="ECO:0000313" key="6">
    <source>
        <dbReference type="EMBL" id="PIO16616.1"/>
    </source>
</evidence>
<keyword evidence="3" id="KW-0716">Sensory transduction</keyword>
<keyword evidence="7" id="KW-1185">Reference proteome</keyword>
<accession>A0A2G9QM37</accession>
<dbReference type="GO" id="GO:0007608">
    <property type="term" value="P:sensory perception of smell"/>
    <property type="evidence" value="ECO:0007669"/>
    <property type="project" value="UniProtKB-KW"/>
</dbReference>
<name>A0A2G9QM37_AQUCT</name>
<reference evidence="7" key="1">
    <citation type="journal article" date="2017" name="Nat. Commun.">
        <title>The North American bullfrog draft genome provides insight into hormonal regulation of long noncoding RNA.</title>
        <authorList>
            <person name="Hammond S.A."/>
            <person name="Warren R.L."/>
            <person name="Vandervalk B.P."/>
            <person name="Kucuk E."/>
            <person name="Khan H."/>
            <person name="Gibb E.A."/>
            <person name="Pandoh P."/>
            <person name="Kirk H."/>
            <person name="Zhao Y."/>
            <person name="Jones M."/>
            <person name="Mungall A.J."/>
            <person name="Coope R."/>
            <person name="Pleasance S."/>
            <person name="Moore R.A."/>
            <person name="Holt R.A."/>
            <person name="Round J.M."/>
            <person name="Ohora S."/>
            <person name="Walle B.V."/>
            <person name="Veldhoen N."/>
            <person name="Helbing C.C."/>
            <person name="Birol I."/>
        </authorList>
    </citation>
    <scope>NUCLEOTIDE SEQUENCE [LARGE SCALE GENOMIC DNA]</scope>
</reference>
<evidence type="ECO:0000256" key="3">
    <source>
        <dbReference type="ARBA" id="ARBA00022725"/>
    </source>
</evidence>
<keyword evidence="2" id="KW-0472">Membrane</keyword>
<dbReference type="InterPro" id="IPR050516">
    <property type="entry name" value="Olfactory_GPCR"/>
</dbReference>
<keyword evidence="4" id="KW-0807">Transducer</keyword>
<keyword evidence="3" id="KW-0552">Olfaction</keyword>
<gene>
    <name evidence="6" type="ORF">AB205_0160370</name>
</gene>
<comment type="subcellular location">
    <subcellularLocation>
        <location evidence="1">Cell membrane</location>
        <topology evidence="1">Multi-pass membrane protein</topology>
    </subcellularLocation>
</comment>
<keyword evidence="4" id="KW-0297">G-protein coupled receptor</keyword>
<sequence length="60" mass="6725">MHSHREDRIASATADGSGDIEFILLTVMSYDHNVAICKPLHYLDVMNNSLCWSGHILLVI</sequence>
<protein>
    <recommendedName>
        <fullName evidence="8">G-protein coupled receptors family 1 profile domain-containing protein</fullName>
    </recommendedName>
</protein>
<evidence type="ECO:0000313" key="7">
    <source>
        <dbReference type="Proteomes" id="UP000228934"/>
    </source>
</evidence>